<dbReference type="Proteomes" id="UP000184040">
    <property type="component" value="Unassembled WGS sequence"/>
</dbReference>
<protein>
    <submittedName>
        <fullName evidence="1">Uncharacterized protein</fullName>
    </submittedName>
</protein>
<evidence type="ECO:0000313" key="2">
    <source>
        <dbReference type="Proteomes" id="UP000184040"/>
    </source>
</evidence>
<dbReference type="EMBL" id="FQZA01000020">
    <property type="protein sequence ID" value="SHJ78540.1"/>
    <property type="molecule type" value="Genomic_DNA"/>
</dbReference>
<proteinExistence type="predicted"/>
<reference evidence="1 2" key="1">
    <citation type="submission" date="2016-11" db="EMBL/GenBank/DDBJ databases">
        <authorList>
            <person name="Jaros S."/>
            <person name="Januszkiewicz K."/>
            <person name="Wedrychowicz H."/>
        </authorList>
    </citation>
    <scope>NUCLEOTIDE SEQUENCE [LARGE SCALE GENOMIC DNA]</scope>
    <source>
        <strain evidence="1 2">DSM 26892</strain>
    </source>
</reference>
<evidence type="ECO:0000313" key="1">
    <source>
        <dbReference type="EMBL" id="SHJ78540.1"/>
    </source>
</evidence>
<gene>
    <name evidence="1" type="ORF">SAMN04488012_12016</name>
</gene>
<dbReference type="AlphaFoldDB" id="A0A1M6M5B7"/>
<sequence length="57" mass="6529">MGDIINRAYWLSEHATTVTTEADLQELKRRTESLLERIEEASQLFGALRGVPPDEDR</sequence>
<dbReference type="STRING" id="313368.SAMN04488012_12016"/>
<accession>A0A1M6M5B7</accession>
<name>A0A1M6M5B7_9RHOB</name>
<organism evidence="1 2">
    <name type="scientific">Palleronia salina</name>
    <dbReference type="NCBI Taxonomy" id="313368"/>
    <lineage>
        <taxon>Bacteria</taxon>
        <taxon>Pseudomonadati</taxon>
        <taxon>Pseudomonadota</taxon>
        <taxon>Alphaproteobacteria</taxon>
        <taxon>Rhodobacterales</taxon>
        <taxon>Roseobacteraceae</taxon>
        <taxon>Palleronia</taxon>
    </lineage>
</organism>
<keyword evidence="2" id="KW-1185">Reference proteome</keyword>